<dbReference type="Gene3D" id="3.40.190.10">
    <property type="entry name" value="Periplasmic binding protein-like II"/>
    <property type="match status" value="2"/>
</dbReference>
<feature type="signal peptide" evidence="2">
    <location>
        <begin position="1"/>
        <end position="23"/>
    </location>
</feature>
<dbReference type="EMBL" id="JAGGDJ010000017">
    <property type="protein sequence ID" value="MBO7746356.1"/>
    <property type="molecule type" value="Genomic_DNA"/>
</dbReference>
<dbReference type="Pfam" id="PF13416">
    <property type="entry name" value="SBP_bac_8"/>
    <property type="match status" value="1"/>
</dbReference>
<organism evidence="3 4">
    <name type="scientific">Paenibacillus artemisiicola</name>
    <dbReference type="NCBI Taxonomy" id="1172618"/>
    <lineage>
        <taxon>Bacteria</taxon>
        <taxon>Bacillati</taxon>
        <taxon>Bacillota</taxon>
        <taxon>Bacilli</taxon>
        <taxon>Bacillales</taxon>
        <taxon>Paenibacillaceae</taxon>
        <taxon>Paenibacillus</taxon>
    </lineage>
</organism>
<feature type="region of interest" description="Disordered" evidence="1">
    <location>
        <begin position="28"/>
        <end position="52"/>
    </location>
</feature>
<evidence type="ECO:0000313" key="4">
    <source>
        <dbReference type="Proteomes" id="UP000670947"/>
    </source>
</evidence>
<dbReference type="SUPFAM" id="SSF53850">
    <property type="entry name" value="Periplasmic binding protein-like II"/>
    <property type="match status" value="1"/>
</dbReference>
<dbReference type="PANTHER" id="PTHR43649">
    <property type="entry name" value="ARABINOSE-BINDING PROTEIN-RELATED"/>
    <property type="match status" value="1"/>
</dbReference>
<feature type="chain" id="PRO_5045599298" evidence="2">
    <location>
        <begin position="24"/>
        <end position="575"/>
    </location>
</feature>
<sequence>MNPRRPLAVLTSAAVLGMLAACANGGENTGASNTETSAAAANNSGQTTENGRTLEGNLYLGEGLPIVKEPVDYSMMISYTLGKRDPNDMALYKERDEKTGVRISYDYVLATAVNERKATALASDDMPDMIANILTNDDISTYGGSGMLVELDDYMDKYMPRLKKMLADNPEVEKASRTPDGKLYGFPAPNAYSLWPGDGKYIRTSQLINKKWLDELGLAMPETTDDLVNVLTAFRDKDPNHNGKQDEIPYSFQYSDTWAGNFGETVFGPFGVIGPGTNKFIQDGKTVLAIQANGYKEAITYAKKLYADGLIDPEAFTQDASRYRAKGSAETPVYGLLNGWTGDLEVGPTRIGMETSDTVEYVPLPPLKGPAGTRLWNNSISGLNTNRLVITTSAKNPEVLMRYVDEMYEADNSIQEVYGMFDHQTKKLGDGKWQGIQSPEGWNGEEWLRDTTTRVLPSYISNEMAENFLGPETPAKPDGETKKDSLKYRFAEVFAPYAMDAGNVYPPVMMSREEAEEIARILPQIENAIKEQEVKWITNKGDITTEYDGFMKKLDGLQLPRLMEIYQGAYERWIK</sequence>
<evidence type="ECO:0000256" key="2">
    <source>
        <dbReference type="SAM" id="SignalP"/>
    </source>
</evidence>
<gene>
    <name evidence="3" type="ORF">I8J29_19270</name>
</gene>
<reference evidence="3 4" key="1">
    <citation type="submission" date="2021-03" db="EMBL/GenBank/DDBJ databases">
        <title>Paenibacillus artemisicola MWE-103 whole genome sequence.</title>
        <authorList>
            <person name="Ham Y.J."/>
        </authorList>
    </citation>
    <scope>NUCLEOTIDE SEQUENCE [LARGE SCALE GENOMIC DNA]</scope>
    <source>
        <strain evidence="3 4">MWE-103</strain>
    </source>
</reference>
<evidence type="ECO:0000313" key="3">
    <source>
        <dbReference type="EMBL" id="MBO7746356.1"/>
    </source>
</evidence>
<proteinExistence type="predicted"/>
<accession>A0ABS3WDD4</accession>
<dbReference type="Proteomes" id="UP000670947">
    <property type="component" value="Unassembled WGS sequence"/>
</dbReference>
<dbReference type="InterPro" id="IPR050490">
    <property type="entry name" value="Bact_solute-bd_prot1"/>
</dbReference>
<comment type="caution">
    <text evidence="3">The sequence shown here is derived from an EMBL/GenBank/DDBJ whole genome shotgun (WGS) entry which is preliminary data.</text>
</comment>
<dbReference type="PROSITE" id="PS51257">
    <property type="entry name" value="PROKAR_LIPOPROTEIN"/>
    <property type="match status" value="1"/>
</dbReference>
<evidence type="ECO:0000256" key="1">
    <source>
        <dbReference type="SAM" id="MobiDB-lite"/>
    </source>
</evidence>
<protein>
    <submittedName>
        <fullName evidence="3">Extracellular solute-binding protein</fullName>
    </submittedName>
</protein>
<keyword evidence="4" id="KW-1185">Reference proteome</keyword>
<dbReference type="InterPro" id="IPR006059">
    <property type="entry name" value="SBP"/>
</dbReference>
<dbReference type="RefSeq" id="WP_208849140.1">
    <property type="nucleotide sequence ID" value="NZ_JAGGDJ010000017.1"/>
</dbReference>
<keyword evidence="2" id="KW-0732">Signal</keyword>
<name>A0ABS3WDD4_9BACL</name>
<dbReference type="PANTHER" id="PTHR43649:SF17">
    <property type="entry name" value="ABC TRANSPORTER SOLUTE BINDING PROTEIN-SUGAR TRANSPORT"/>
    <property type="match status" value="1"/>
</dbReference>
<feature type="compositionally biased region" description="Low complexity" evidence="1">
    <location>
        <begin position="29"/>
        <end position="45"/>
    </location>
</feature>